<dbReference type="EMBL" id="JALQCW010000004">
    <property type="protein sequence ID" value="MCK9796545.1"/>
    <property type="molecule type" value="Genomic_DNA"/>
</dbReference>
<organism evidence="1 2">
    <name type="scientific">Pseudomonas morbosilactucae</name>
    <dbReference type="NCBI Taxonomy" id="2938197"/>
    <lineage>
        <taxon>Bacteria</taxon>
        <taxon>Pseudomonadati</taxon>
        <taxon>Pseudomonadota</taxon>
        <taxon>Gammaproteobacteria</taxon>
        <taxon>Pseudomonadales</taxon>
        <taxon>Pseudomonadaceae</taxon>
        <taxon>Pseudomonas</taxon>
    </lineage>
</organism>
<name>A0A9X1YQG6_9PSED</name>
<reference evidence="1 2" key="2">
    <citation type="journal article" date="2023" name="Plant Pathol.">
        <title>Dismantling and reorganizing Pseudomonas marginalis sensu#lato.</title>
        <authorList>
            <person name="Sawada H."/>
            <person name="Fujikawa T."/>
            <person name="Satou M."/>
        </authorList>
    </citation>
    <scope>NUCLEOTIDE SEQUENCE [LARGE SCALE GENOMIC DNA]</scope>
    <source>
        <strain evidence="1 2">MAFF 302030</strain>
    </source>
</reference>
<accession>A0A9X1YQG6</accession>
<gene>
    <name evidence="1" type="ORF">M1B34_01985</name>
</gene>
<dbReference type="Proteomes" id="UP001155059">
    <property type="component" value="Unassembled WGS sequence"/>
</dbReference>
<protein>
    <submittedName>
        <fullName evidence="1">Uncharacterized protein</fullName>
    </submittedName>
</protein>
<dbReference type="AlphaFoldDB" id="A0A9X1YQG6"/>
<proteinExistence type="predicted"/>
<evidence type="ECO:0000313" key="1">
    <source>
        <dbReference type="EMBL" id="MCK9796545.1"/>
    </source>
</evidence>
<reference evidence="1 2" key="1">
    <citation type="journal article" date="2022" name="Int. J. Syst. Evol. Microbiol.">
        <title>Pseudomonas aegrilactucae sp. nov. and Pseudomonas morbosilactucae sp. nov., pathogens causing bacterial rot of lettuce in Japan.</title>
        <authorList>
            <person name="Sawada H."/>
            <person name="Fujikawa T."/>
            <person name="Satou M."/>
        </authorList>
    </citation>
    <scope>NUCLEOTIDE SEQUENCE [LARGE SCALE GENOMIC DNA]</scope>
    <source>
        <strain evidence="1 2">MAFF 302030</strain>
    </source>
</reference>
<sequence>MATWFRLEAVLLRAAPDAAGEQVRIACAGGARVFALFSCGADLRGEQQRFVQGLEQHVFKHRSHGTGLDRHLDFPAIAVDRQGLAFLGRDNQGAGGIGQQAPASGL</sequence>
<evidence type="ECO:0000313" key="2">
    <source>
        <dbReference type="Proteomes" id="UP001155059"/>
    </source>
</evidence>
<comment type="caution">
    <text evidence="1">The sequence shown here is derived from an EMBL/GenBank/DDBJ whole genome shotgun (WGS) entry which is preliminary data.</text>
</comment>